<keyword evidence="1" id="KW-1133">Transmembrane helix</keyword>
<keyword evidence="1" id="KW-0812">Transmembrane</keyword>
<keyword evidence="1" id="KW-0472">Membrane</keyword>
<gene>
    <name evidence="2" type="ORF">DFR59_1272</name>
</gene>
<protein>
    <submittedName>
        <fullName evidence="2">Uncharacterized protein</fullName>
    </submittedName>
</protein>
<evidence type="ECO:0000256" key="1">
    <source>
        <dbReference type="SAM" id="Phobius"/>
    </source>
</evidence>
<organism evidence="2 3">
    <name type="scientific">Falsibacillus pallidus</name>
    <dbReference type="NCBI Taxonomy" id="493781"/>
    <lineage>
        <taxon>Bacteria</taxon>
        <taxon>Bacillati</taxon>
        <taxon>Bacillota</taxon>
        <taxon>Bacilli</taxon>
        <taxon>Bacillales</taxon>
        <taxon>Bacillaceae</taxon>
        <taxon>Falsibacillus</taxon>
    </lineage>
</organism>
<accession>A0A370G174</accession>
<evidence type="ECO:0000313" key="3">
    <source>
        <dbReference type="Proteomes" id="UP000255326"/>
    </source>
</evidence>
<sequence length="58" mass="6669">MLTKIALLICFFMALYLFSFSYIEGLKIGNRGERFEAGTFLFFTGMAFVFSGLTYLFI</sequence>
<reference evidence="2 3" key="1">
    <citation type="submission" date="2018-07" db="EMBL/GenBank/DDBJ databases">
        <title>Genomic Encyclopedia of Type Strains, Phase IV (KMG-IV): sequencing the most valuable type-strain genomes for metagenomic binning, comparative biology and taxonomic classification.</title>
        <authorList>
            <person name="Goeker M."/>
        </authorList>
    </citation>
    <scope>NUCLEOTIDE SEQUENCE [LARGE SCALE GENOMIC DNA]</scope>
    <source>
        <strain evidence="2 3">DSM 25281</strain>
    </source>
</reference>
<dbReference type="EMBL" id="QQAY01000027">
    <property type="protein sequence ID" value="RDI36649.1"/>
    <property type="molecule type" value="Genomic_DNA"/>
</dbReference>
<keyword evidence="3" id="KW-1185">Reference proteome</keyword>
<comment type="caution">
    <text evidence="2">The sequence shown here is derived from an EMBL/GenBank/DDBJ whole genome shotgun (WGS) entry which is preliminary data.</text>
</comment>
<dbReference type="RefSeq" id="WP_158538445.1">
    <property type="nucleotide sequence ID" value="NZ_CP158866.1"/>
</dbReference>
<dbReference type="OrthoDB" id="2939462at2"/>
<feature type="transmembrane region" description="Helical" evidence="1">
    <location>
        <begin position="35"/>
        <end position="57"/>
    </location>
</feature>
<dbReference type="Proteomes" id="UP000255326">
    <property type="component" value="Unassembled WGS sequence"/>
</dbReference>
<dbReference type="AlphaFoldDB" id="A0A370G174"/>
<evidence type="ECO:0000313" key="2">
    <source>
        <dbReference type="EMBL" id="RDI36649.1"/>
    </source>
</evidence>
<proteinExistence type="predicted"/>
<feature type="transmembrane region" description="Helical" evidence="1">
    <location>
        <begin position="6"/>
        <end position="23"/>
    </location>
</feature>
<name>A0A370G174_9BACI</name>